<dbReference type="InterPro" id="IPR011333">
    <property type="entry name" value="SKP1/BTB/POZ_sf"/>
</dbReference>
<keyword evidence="8" id="KW-0805">Transcription regulation</keyword>
<dbReference type="PROSITE" id="PS50097">
    <property type="entry name" value="BTB"/>
    <property type="match status" value="1"/>
</dbReference>
<dbReference type="SMART" id="SM00225">
    <property type="entry name" value="BTB"/>
    <property type="match status" value="1"/>
</dbReference>
<dbReference type="GO" id="GO:0045476">
    <property type="term" value="P:nurse cell apoptotic process"/>
    <property type="evidence" value="ECO:0007669"/>
    <property type="project" value="UniProtKB-ARBA"/>
</dbReference>
<dbReference type="GO" id="GO:0048813">
    <property type="term" value="P:dendrite morphogenesis"/>
    <property type="evidence" value="ECO:0007669"/>
    <property type="project" value="UniProtKB-ARBA"/>
</dbReference>
<evidence type="ECO:0000256" key="12">
    <source>
        <dbReference type="SAM" id="MobiDB-lite"/>
    </source>
</evidence>
<evidence type="ECO:0000313" key="14">
    <source>
        <dbReference type="EMBL" id="SOQ43735.1"/>
    </source>
</evidence>
<name>A0A2H1VSC0_SPOFR</name>
<evidence type="ECO:0000256" key="8">
    <source>
        <dbReference type="ARBA" id="ARBA00023015"/>
    </source>
</evidence>
<dbReference type="GO" id="GO:0005634">
    <property type="term" value="C:nucleus"/>
    <property type="evidence" value="ECO:0007669"/>
    <property type="project" value="UniProtKB-SubCell"/>
</dbReference>
<feature type="region of interest" description="Disordered" evidence="12">
    <location>
        <begin position="121"/>
        <end position="140"/>
    </location>
</feature>
<dbReference type="EMBL" id="ODYU01004162">
    <property type="protein sequence ID" value="SOQ43735.1"/>
    <property type="molecule type" value="Genomic_DNA"/>
</dbReference>
<keyword evidence="6" id="KW-0862">Zinc</keyword>
<keyword evidence="3" id="KW-0479">Metal-binding</keyword>
<keyword evidence="7" id="KW-0524">Neurogenesis</keyword>
<keyword evidence="2" id="KW-0217">Developmental protein</keyword>
<comment type="function">
    <text evidence="11">Putative transcription factor required for axon growth and guidance in the central and peripheral nervous systems. Repels CNS axons away from the midline by promoting the expression of the midline repellent sli and its receptor robo.</text>
</comment>
<proteinExistence type="predicted"/>
<dbReference type="InterPro" id="IPR000210">
    <property type="entry name" value="BTB/POZ_dom"/>
</dbReference>
<dbReference type="InterPro" id="IPR051095">
    <property type="entry name" value="Dros_DevTransReg"/>
</dbReference>
<keyword evidence="9" id="KW-0804">Transcription</keyword>
<dbReference type="GO" id="GO:0008270">
    <property type="term" value="F:zinc ion binding"/>
    <property type="evidence" value="ECO:0007669"/>
    <property type="project" value="UniProtKB-KW"/>
</dbReference>
<dbReference type="GO" id="GO:0045467">
    <property type="term" value="P:R7 cell development"/>
    <property type="evidence" value="ECO:0007669"/>
    <property type="project" value="UniProtKB-ARBA"/>
</dbReference>
<dbReference type="Gene3D" id="3.30.710.10">
    <property type="entry name" value="Potassium Channel Kv1.1, Chain A"/>
    <property type="match status" value="1"/>
</dbReference>
<keyword evidence="5" id="KW-0221">Differentiation</keyword>
<evidence type="ECO:0000256" key="7">
    <source>
        <dbReference type="ARBA" id="ARBA00022902"/>
    </source>
</evidence>
<evidence type="ECO:0000256" key="4">
    <source>
        <dbReference type="ARBA" id="ARBA00022771"/>
    </source>
</evidence>
<keyword evidence="10" id="KW-0539">Nucleus</keyword>
<dbReference type="Gene3D" id="2.20.25.240">
    <property type="match status" value="1"/>
</dbReference>
<evidence type="ECO:0000256" key="1">
    <source>
        <dbReference type="ARBA" id="ARBA00004123"/>
    </source>
</evidence>
<comment type="subcellular location">
    <subcellularLocation>
        <location evidence="1">Nucleus</location>
    </subcellularLocation>
</comment>
<feature type="domain" description="BTB" evidence="13">
    <location>
        <begin position="31"/>
        <end position="96"/>
    </location>
</feature>
<evidence type="ECO:0000256" key="3">
    <source>
        <dbReference type="ARBA" id="ARBA00022723"/>
    </source>
</evidence>
<dbReference type="PANTHER" id="PTHR23110:SF111">
    <property type="entry name" value="LONGITUDINALS LACKING PROTEIN, ISOFORMS F_I_K_T"/>
    <property type="match status" value="1"/>
</dbReference>
<dbReference type="Pfam" id="PF00651">
    <property type="entry name" value="BTB"/>
    <property type="match status" value="1"/>
</dbReference>
<dbReference type="InterPro" id="IPR007588">
    <property type="entry name" value="Znf_FLYWCH"/>
</dbReference>
<accession>A0A2H1VSC0</accession>
<sequence>MAQSQFSLMWDAHKKNICHGLSSLQQNGEFVDMTLAADGHLVKVHQVIIALASPYIKELISTAQCPHPVIFLNKISYQTLCSLLEYVYTGEVLVSIENLNELLEAGKELHIQGLEDMKLSDTGTTQQAPETPQNDNETDCNMESLDEEISYFEITKDTEDGTKYMTNIIVESENGTRILDTTAAEENYDEEQDDEDSMSNDKTITETKHSVSTSPNLSVMQFTVSNQGSLQMILNRYMYYLKYTNRNNMRQWRCVDYLSNIKCPAHVFTKDDIVVQRISAHVHPFHDKRILKKVKAGAVFSAIHEAEQQQIYKRNDTNISD</sequence>
<dbReference type="GO" id="GO:0007526">
    <property type="term" value="P:larval somatic muscle development"/>
    <property type="evidence" value="ECO:0007669"/>
    <property type="project" value="UniProtKB-ARBA"/>
</dbReference>
<evidence type="ECO:0000256" key="11">
    <source>
        <dbReference type="ARBA" id="ARBA00037382"/>
    </source>
</evidence>
<dbReference type="AlphaFoldDB" id="A0A2H1VSC0"/>
<gene>
    <name evidence="14" type="ORF">SFRICE_001235</name>
</gene>
<protein>
    <submittedName>
        <fullName evidence="14">SFRICE_001235</fullName>
    </submittedName>
</protein>
<evidence type="ECO:0000256" key="2">
    <source>
        <dbReference type="ARBA" id="ARBA00022473"/>
    </source>
</evidence>
<reference evidence="14" key="1">
    <citation type="submission" date="2016-07" db="EMBL/GenBank/DDBJ databases">
        <authorList>
            <person name="Bretaudeau A."/>
        </authorList>
    </citation>
    <scope>NUCLEOTIDE SEQUENCE</scope>
    <source>
        <strain evidence="14">Rice</strain>
        <tissue evidence="14">Whole body</tissue>
    </source>
</reference>
<evidence type="ECO:0000259" key="13">
    <source>
        <dbReference type="PROSITE" id="PS50097"/>
    </source>
</evidence>
<dbReference type="GO" id="GO:0006357">
    <property type="term" value="P:regulation of transcription by RNA polymerase II"/>
    <property type="evidence" value="ECO:0007669"/>
    <property type="project" value="TreeGrafter"/>
</dbReference>
<evidence type="ECO:0000256" key="10">
    <source>
        <dbReference type="ARBA" id="ARBA00023242"/>
    </source>
</evidence>
<keyword evidence="4" id="KW-0863">Zinc-finger</keyword>
<dbReference type="GO" id="GO:0007464">
    <property type="term" value="P:R3/R4 cell fate commitment"/>
    <property type="evidence" value="ECO:0007669"/>
    <property type="project" value="UniProtKB-ARBA"/>
</dbReference>
<dbReference type="GO" id="GO:0016199">
    <property type="term" value="P:axon midline choice point recognition"/>
    <property type="evidence" value="ECO:0007669"/>
    <property type="project" value="UniProtKB-ARBA"/>
</dbReference>
<dbReference type="SUPFAM" id="SSF54695">
    <property type="entry name" value="POZ domain"/>
    <property type="match status" value="1"/>
</dbReference>
<feature type="compositionally biased region" description="Polar residues" evidence="12">
    <location>
        <begin position="121"/>
        <end position="135"/>
    </location>
</feature>
<dbReference type="GO" id="GO:0008406">
    <property type="term" value="P:gonad development"/>
    <property type="evidence" value="ECO:0007669"/>
    <property type="project" value="UniProtKB-ARBA"/>
</dbReference>
<dbReference type="PANTHER" id="PTHR23110">
    <property type="entry name" value="BTB DOMAIN TRANSCRIPTION FACTOR"/>
    <property type="match status" value="1"/>
</dbReference>
<organism evidence="14">
    <name type="scientific">Spodoptera frugiperda</name>
    <name type="common">Fall armyworm</name>
    <dbReference type="NCBI Taxonomy" id="7108"/>
    <lineage>
        <taxon>Eukaryota</taxon>
        <taxon>Metazoa</taxon>
        <taxon>Ecdysozoa</taxon>
        <taxon>Arthropoda</taxon>
        <taxon>Hexapoda</taxon>
        <taxon>Insecta</taxon>
        <taxon>Pterygota</taxon>
        <taxon>Neoptera</taxon>
        <taxon>Endopterygota</taxon>
        <taxon>Lepidoptera</taxon>
        <taxon>Glossata</taxon>
        <taxon>Ditrysia</taxon>
        <taxon>Noctuoidea</taxon>
        <taxon>Noctuidae</taxon>
        <taxon>Amphipyrinae</taxon>
        <taxon>Spodoptera</taxon>
    </lineage>
</organism>
<evidence type="ECO:0000256" key="9">
    <source>
        <dbReference type="ARBA" id="ARBA00023163"/>
    </source>
</evidence>
<dbReference type="CDD" id="cd18315">
    <property type="entry name" value="BTB_POZ_BAB-like"/>
    <property type="match status" value="1"/>
</dbReference>
<dbReference type="GO" id="GO:0035167">
    <property type="term" value="P:larval lymph gland hemopoiesis"/>
    <property type="evidence" value="ECO:0007669"/>
    <property type="project" value="UniProtKB-ARBA"/>
</dbReference>
<dbReference type="Pfam" id="PF04500">
    <property type="entry name" value="FLYWCH"/>
    <property type="match status" value="1"/>
</dbReference>
<evidence type="ECO:0000256" key="5">
    <source>
        <dbReference type="ARBA" id="ARBA00022782"/>
    </source>
</evidence>
<evidence type="ECO:0000256" key="6">
    <source>
        <dbReference type="ARBA" id="ARBA00022833"/>
    </source>
</evidence>